<name>A0ABY7TKG7_9SPHN</name>
<evidence type="ECO:0000259" key="1">
    <source>
        <dbReference type="Pfam" id="PF03061"/>
    </source>
</evidence>
<keyword evidence="3" id="KW-1185">Reference proteome</keyword>
<accession>A0ABY7TKG7</accession>
<reference evidence="2 3" key="1">
    <citation type="submission" date="2023-02" db="EMBL/GenBank/DDBJ databases">
        <title>Genome sequence of Sphingomonas naphthae.</title>
        <authorList>
            <person name="Kim S."/>
            <person name="Heo J."/>
            <person name="Kwon S.-W."/>
        </authorList>
    </citation>
    <scope>NUCLEOTIDE SEQUENCE [LARGE SCALE GENOMIC DNA]</scope>
    <source>
        <strain evidence="2 3">KACC 18716</strain>
    </source>
</reference>
<dbReference type="InterPro" id="IPR029069">
    <property type="entry name" value="HotDog_dom_sf"/>
</dbReference>
<evidence type="ECO:0000313" key="3">
    <source>
        <dbReference type="Proteomes" id="UP001220395"/>
    </source>
</evidence>
<dbReference type="CDD" id="cd03443">
    <property type="entry name" value="PaaI_thioesterase"/>
    <property type="match status" value="1"/>
</dbReference>
<feature type="domain" description="Thioesterase" evidence="1">
    <location>
        <begin position="67"/>
        <end position="141"/>
    </location>
</feature>
<dbReference type="SUPFAM" id="SSF54637">
    <property type="entry name" value="Thioesterase/thiol ester dehydrase-isomerase"/>
    <property type="match status" value="1"/>
</dbReference>
<dbReference type="Gene3D" id="3.10.129.10">
    <property type="entry name" value="Hotdog Thioesterase"/>
    <property type="match status" value="1"/>
</dbReference>
<evidence type="ECO:0000313" key="2">
    <source>
        <dbReference type="EMBL" id="WCT73700.1"/>
    </source>
</evidence>
<organism evidence="2 3">
    <name type="scientific">Sphingomonas naphthae</name>
    <dbReference type="NCBI Taxonomy" id="1813468"/>
    <lineage>
        <taxon>Bacteria</taxon>
        <taxon>Pseudomonadati</taxon>
        <taxon>Pseudomonadota</taxon>
        <taxon>Alphaproteobacteria</taxon>
        <taxon>Sphingomonadales</taxon>
        <taxon>Sphingomonadaceae</taxon>
        <taxon>Sphingomonas</taxon>
    </lineage>
</organism>
<protein>
    <submittedName>
        <fullName evidence="2">PaaI family thioesterase</fullName>
    </submittedName>
</protein>
<dbReference type="Pfam" id="PF03061">
    <property type="entry name" value="4HBT"/>
    <property type="match status" value="1"/>
</dbReference>
<dbReference type="EMBL" id="CP117411">
    <property type="protein sequence ID" value="WCT73700.1"/>
    <property type="molecule type" value="Genomic_DNA"/>
</dbReference>
<gene>
    <name evidence="2" type="ORF">PQ455_00260</name>
</gene>
<dbReference type="Proteomes" id="UP001220395">
    <property type="component" value="Chromosome"/>
</dbReference>
<sequence length="158" mass="16816">MSRPELTIRSYAIDDVFGPPDAEGFRLFHPGGDGGHNKSYPPIRCRVEGDRSRARVETGPDNANLQGALHGGFLLSLVDQLLFLGPALAGQLPLGAVVTIDAGVKFIGGGKVGEPIDAVVERIAETGRMIFLRGTMTQGERIVATFEGTMRKMTPNAA</sequence>
<dbReference type="RefSeq" id="WP_273688143.1">
    <property type="nucleotide sequence ID" value="NZ_CP117411.1"/>
</dbReference>
<proteinExistence type="predicted"/>
<dbReference type="InterPro" id="IPR006683">
    <property type="entry name" value="Thioestr_dom"/>
</dbReference>